<evidence type="ECO:0008006" key="3">
    <source>
        <dbReference type="Google" id="ProtNLM"/>
    </source>
</evidence>
<evidence type="ECO:0000313" key="1">
    <source>
        <dbReference type="EMBL" id="MEL1242600.1"/>
    </source>
</evidence>
<sequence length="246" mass="28652">MKLHFSILFFSIISTLSFSQNHKLLRGKVLSDNFLLQNVEVINKNTETVTKTNEKGEFILTAAINDSILFYDKNYHLKGLKLSLEDLENNNIIVSIEQKPEELKEVKIHKVSVDWEFDKKWEQLKRDEVAVYRQSKQLKNPGVYDGTITNGMDFVKIGKMLFGDKLKRKKSATSTIEFKDVVTNNFDENFFIETLKLKKTEIDSFLTFCNFDPESKKNIAENSNALELMDYLYQKSFEYKKLNAAE</sequence>
<keyword evidence="2" id="KW-1185">Reference proteome</keyword>
<accession>A0ABU9HR20</accession>
<dbReference type="Proteomes" id="UP001398556">
    <property type="component" value="Unassembled WGS sequence"/>
</dbReference>
<reference evidence="1 2" key="1">
    <citation type="submission" date="2024-04" db="EMBL/GenBank/DDBJ databases">
        <title>Flavobacterium sp. DGU99 16S ribosomal RNA gene Genome sequencing and assembly.</title>
        <authorList>
            <person name="Park S."/>
        </authorList>
    </citation>
    <scope>NUCLEOTIDE SEQUENCE [LARGE SCALE GENOMIC DNA]</scope>
    <source>
        <strain evidence="1 2">DGU99</strain>
    </source>
</reference>
<evidence type="ECO:0000313" key="2">
    <source>
        <dbReference type="Proteomes" id="UP001398556"/>
    </source>
</evidence>
<dbReference type="RefSeq" id="WP_341701791.1">
    <property type="nucleotide sequence ID" value="NZ_JBBYHU010000058.1"/>
</dbReference>
<proteinExistence type="predicted"/>
<comment type="caution">
    <text evidence="1">The sequence shown here is derived from an EMBL/GenBank/DDBJ whole genome shotgun (WGS) entry which is preliminary data.</text>
</comment>
<dbReference type="EMBL" id="JBBYHU010000058">
    <property type="protein sequence ID" value="MEL1242600.1"/>
    <property type="molecule type" value="Genomic_DNA"/>
</dbReference>
<name>A0ABU9HR20_9FLAO</name>
<organism evidence="1 2">
    <name type="scientific">Flavobacterium flavipallidum</name>
    <dbReference type="NCBI Taxonomy" id="3139140"/>
    <lineage>
        <taxon>Bacteria</taxon>
        <taxon>Pseudomonadati</taxon>
        <taxon>Bacteroidota</taxon>
        <taxon>Flavobacteriia</taxon>
        <taxon>Flavobacteriales</taxon>
        <taxon>Flavobacteriaceae</taxon>
        <taxon>Flavobacterium</taxon>
    </lineage>
</organism>
<gene>
    <name evidence="1" type="ORF">AAEO59_16220</name>
</gene>
<protein>
    <recommendedName>
        <fullName evidence="3">Carboxypeptidase-like protein</fullName>
    </recommendedName>
</protein>